<evidence type="ECO:0000256" key="7">
    <source>
        <dbReference type="ARBA" id="ARBA00022801"/>
    </source>
</evidence>
<evidence type="ECO:0000256" key="14">
    <source>
        <dbReference type="SAM" id="Phobius"/>
    </source>
</evidence>
<keyword evidence="6 14" id="KW-0812">Transmembrane</keyword>
<evidence type="ECO:0000256" key="11">
    <source>
        <dbReference type="ARBA" id="ARBA00024907"/>
    </source>
</evidence>
<evidence type="ECO:0000256" key="2">
    <source>
        <dbReference type="ARBA" id="ARBA00004922"/>
    </source>
</evidence>
<name>C1BPK8_CALRO</name>
<evidence type="ECO:0000256" key="13">
    <source>
        <dbReference type="ARBA" id="ARBA00047349"/>
    </source>
</evidence>
<keyword evidence="7" id="KW-0378">Hydrolase</keyword>
<evidence type="ECO:0000256" key="9">
    <source>
        <dbReference type="ARBA" id="ARBA00022989"/>
    </source>
</evidence>
<dbReference type="GO" id="GO:0005789">
    <property type="term" value="C:endoplasmic reticulum membrane"/>
    <property type="evidence" value="ECO:0007669"/>
    <property type="project" value="UniProtKB-SubCell"/>
</dbReference>
<organism evidence="16">
    <name type="scientific">Caligus rogercresseyi</name>
    <name type="common">Sea louse</name>
    <dbReference type="NCBI Taxonomy" id="217165"/>
    <lineage>
        <taxon>Eukaryota</taxon>
        <taxon>Metazoa</taxon>
        <taxon>Ecdysozoa</taxon>
        <taxon>Arthropoda</taxon>
        <taxon>Crustacea</taxon>
        <taxon>Multicrustacea</taxon>
        <taxon>Hexanauplia</taxon>
        <taxon>Copepoda</taxon>
        <taxon>Siphonostomatoida</taxon>
        <taxon>Caligidae</taxon>
        <taxon>Caligus</taxon>
    </lineage>
</organism>
<dbReference type="GO" id="GO:0047874">
    <property type="term" value="F:dolichyldiphosphatase activity"/>
    <property type="evidence" value="ECO:0007669"/>
    <property type="project" value="UniProtKB-EC"/>
</dbReference>
<comment type="function">
    <text evidence="11">Required for efficient N-glycosylation. Necessary for maintaining optimal levels of dolichol-linked oligosaccharides. Hydrolyzes dolichyl pyrophosphate at a very high rate and dolichyl monophosphate at a much lower rate. Does not act on phosphatidate.</text>
</comment>
<feature type="domain" description="Phosphatidic acid phosphatase type 2/haloperoxidase" evidence="15">
    <location>
        <begin position="58"/>
        <end position="175"/>
    </location>
</feature>
<gene>
    <name evidence="16" type="primary">DOPP1</name>
</gene>
<feature type="transmembrane region" description="Helical" evidence="14">
    <location>
        <begin position="160"/>
        <end position="186"/>
    </location>
</feature>
<dbReference type="GO" id="GO:0042392">
    <property type="term" value="F:sphingosine-1-phosphate phosphatase activity"/>
    <property type="evidence" value="ECO:0007669"/>
    <property type="project" value="TreeGrafter"/>
</dbReference>
<keyword evidence="9 14" id="KW-1133">Transmembrane helix</keyword>
<dbReference type="SUPFAM" id="SSF48317">
    <property type="entry name" value="Acid phosphatase/Vanadium-dependent haloperoxidase"/>
    <property type="match status" value="1"/>
</dbReference>
<dbReference type="CDD" id="cd03382">
    <property type="entry name" value="PAP2_dolichyldiphosphatase"/>
    <property type="match status" value="1"/>
</dbReference>
<dbReference type="EMBL" id="BT076537">
    <property type="protein sequence ID" value="ACO10961.1"/>
    <property type="molecule type" value="mRNA"/>
</dbReference>
<evidence type="ECO:0000256" key="5">
    <source>
        <dbReference type="ARBA" id="ARBA00014821"/>
    </source>
</evidence>
<proteinExistence type="evidence at transcript level"/>
<evidence type="ECO:0000256" key="12">
    <source>
        <dbReference type="ARBA" id="ARBA00030292"/>
    </source>
</evidence>
<evidence type="ECO:0000256" key="6">
    <source>
        <dbReference type="ARBA" id="ARBA00022692"/>
    </source>
</evidence>
<dbReference type="InterPro" id="IPR000326">
    <property type="entry name" value="PAP2/HPO"/>
</dbReference>
<dbReference type="GO" id="GO:0006487">
    <property type="term" value="P:protein N-linked glycosylation"/>
    <property type="evidence" value="ECO:0007669"/>
    <property type="project" value="UniProtKB-ARBA"/>
</dbReference>
<dbReference type="Pfam" id="PF01569">
    <property type="entry name" value="PAP2"/>
    <property type="match status" value="1"/>
</dbReference>
<dbReference type="SMART" id="SM00014">
    <property type="entry name" value="acidPPc"/>
    <property type="match status" value="1"/>
</dbReference>
<dbReference type="PANTHER" id="PTHR14969">
    <property type="entry name" value="SPHINGOSINE-1-PHOSPHATE PHOSPHOHYDROLASE"/>
    <property type="match status" value="1"/>
</dbReference>
<reference evidence="16" key="1">
    <citation type="submission" date="2009-03" db="EMBL/GenBank/DDBJ databases">
        <title>Caligus rogercresseyi ESTs and full-length cDNAs.</title>
        <authorList>
            <person name="Yasuike M."/>
            <person name="von Schalburg K."/>
            <person name="Cooper G."/>
            <person name="Leong J."/>
            <person name="Jones S.R.M."/>
            <person name="Koop B.F."/>
        </authorList>
    </citation>
    <scope>NUCLEOTIDE SEQUENCE</scope>
    <source>
        <tissue evidence="16">Whole tissue</tissue>
    </source>
</reference>
<keyword evidence="10 14" id="KW-0472">Membrane</keyword>
<accession>C1BPK8</accession>
<sequence>MDEHSEAASVKWKTFQLTYIEYVEGDYCGKFLAVLSLSPLVIAIFFMSAFFIRRDLHTLSYGIGIILNTLINSILKKAIKEPRPLKRDGIFEEYGMPSSHSQFMCFAYFYFILFITFRVRHKFEALEMCWKGLSVLGLGVLTLLVSYGRLYLQYHTLSQVFVGALVGILFASLWFLLTQTLFAIYFPVIASWRISEFFLIRDTSLIPNIFWFEYTSARVEAKNRSKRSGKLKNS</sequence>
<evidence type="ECO:0000256" key="10">
    <source>
        <dbReference type="ARBA" id="ARBA00023136"/>
    </source>
</evidence>
<evidence type="ECO:0000256" key="4">
    <source>
        <dbReference type="ARBA" id="ARBA00012508"/>
    </source>
</evidence>
<comment type="similarity">
    <text evidence="3">Belongs to the dolichyldiphosphatase family.</text>
</comment>
<protein>
    <recommendedName>
        <fullName evidence="5">Dolichyldiphosphatase 1</fullName>
        <ecNumber evidence="4">3.6.1.43</ecNumber>
    </recommendedName>
    <alternativeName>
        <fullName evidence="12">Dolichyl pyrophosphate phosphatase 1</fullName>
    </alternativeName>
</protein>
<keyword evidence="8" id="KW-0256">Endoplasmic reticulum</keyword>
<comment type="subcellular location">
    <subcellularLocation>
        <location evidence="1">Endoplasmic reticulum membrane</location>
        <topology evidence="1">Multi-pass membrane protein</topology>
    </subcellularLocation>
</comment>
<evidence type="ECO:0000313" key="16">
    <source>
        <dbReference type="EMBL" id="ACO10961.1"/>
    </source>
</evidence>
<feature type="transmembrane region" description="Helical" evidence="14">
    <location>
        <begin position="59"/>
        <end position="79"/>
    </location>
</feature>
<comment type="catalytic activity">
    <reaction evidence="13">
        <text>a di-trans,poly-cis-dolichyl diphosphate + H2O = a di-trans,poly-cis-dolichyl phosphate + phosphate + H(+)</text>
        <dbReference type="Rhea" id="RHEA:14385"/>
        <dbReference type="Rhea" id="RHEA-COMP:19498"/>
        <dbReference type="Rhea" id="RHEA-COMP:19506"/>
        <dbReference type="ChEBI" id="CHEBI:15377"/>
        <dbReference type="ChEBI" id="CHEBI:15378"/>
        <dbReference type="ChEBI" id="CHEBI:43474"/>
        <dbReference type="ChEBI" id="CHEBI:57497"/>
        <dbReference type="ChEBI" id="CHEBI:57683"/>
        <dbReference type="EC" id="3.6.1.43"/>
    </reaction>
</comment>
<evidence type="ECO:0000256" key="8">
    <source>
        <dbReference type="ARBA" id="ARBA00022824"/>
    </source>
</evidence>
<dbReference type="Gene3D" id="1.20.144.10">
    <property type="entry name" value="Phosphatidic acid phosphatase type 2/haloperoxidase"/>
    <property type="match status" value="1"/>
</dbReference>
<feature type="transmembrane region" description="Helical" evidence="14">
    <location>
        <begin position="31"/>
        <end position="52"/>
    </location>
</feature>
<evidence type="ECO:0000259" key="15">
    <source>
        <dbReference type="SMART" id="SM00014"/>
    </source>
</evidence>
<feature type="transmembrane region" description="Helical" evidence="14">
    <location>
        <begin position="129"/>
        <end position="148"/>
    </location>
</feature>
<feature type="transmembrane region" description="Helical" evidence="14">
    <location>
        <begin position="99"/>
        <end position="117"/>
    </location>
</feature>
<comment type="pathway">
    <text evidence="2">Protein modification; protein glycosylation.</text>
</comment>
<dbReference type="AlphaFoldDB" id="C1BPK8"/>
<dbReference type="UniPathway" id="UPA00378"/>
<dbReference type="PANTHER" id="PTHR14969:SF59">
    <property type="entry name" value="DOLICHYLDIPHOSPHATASE"/>
    <property type="match status" value="1"/>
</dbReference>
<dbReference type="EC" id="3.6.1.43" evidence="4"/>
<evidence type="ECO:0000256" key="1">
    <source>
        <dbReference type="ARBA" id="ARBA00004477"/>
    </source>
</evidence>
<dbReference type="InterPro" id="IPR036938">
    <property type="entry name" value="PAP2/HPO_sf"/>
</dbReference>
<dbReference type="InterPro" id="IPR039667">
    <property type="entry name" value="Dolichyldiphosphatase_PAP2"/>
</dbReference>
<evidence type="ECO:0000256" key="3">
    <source>
        <dbReference type="ARBA" id="ARBA00005518"/>
    </source>
</evidence>
<dbReference type="FunFam" id="1.20.144.10:FF:000003">
    <property type="entry name" value="Dolichyldiphosphatase 1"/>
    <property type="match status" value="1"/>
</dbReference>